<feature type="non-terminal residue" evidence="5">
    <location>
        <position position="1"/>
    </location>
</feature>
<dbReference type="GO" id="GO:0031267">
    <property type="term" value="F:small GTPase binding"/>
    <property type="evidence" value="ECO:0007669"/>
    <property type="project" value="TreeGrafter"/>
</dbReference>
<evidence type="ECO:0000313" key="6">
    <source>
        <dbReference type="Proteomes" id="UP000828390"/>
    </source>
</evidence>
<evidence type="ECO:0000256" key="1">
    <source>
        <dbReference type="ARBA" id="ARBA00022658"/>
    </source>
</evidence>
<accession>A0A9D4JPM2</accession>
<evidence type="ECO:0000256" key="2">
    <source>
        <dbReference type="PROSITE-ProRule" id="PRU00984"/>
    </source>
</evidence>
<reference evidence="5" key="1">
    <citation type="journal article" date="2019" name="bioRxiv">
        <title>The Genome of the Zebra Mussel, Dreissena polymorpha: A Resource for Invasive Species Research.</title>
        <authorList>
            <person name="McCartney M.A."/>
            <person name="Auch B."/>
            <person name="Kono T."/>
            <person name="Mallez S."/>
            <person name="Zhang Y."/>
            <person name="Obille A."/>
            <person name="Becker A."/>
            <person name="Abrahante J.E."/>
            <person name="Garbe J."/>
            <person name="Badalamenti J.P."/>
            <person name="Herman A."/>
            <person name="Mangelson H."/>
            <person name="Liachko I."/>
            <person name="Sullivan S."/>
            <person name="Sone E.D."/>
            <person name="Koren S."/>
            <person name="Silverstein K.A.T."/>
            <person name="Beckman K.B."/>
            <person name="Gohl D.M."/>
        </authorList>
    </citation>
    <scope>NUCLEOTIDE SEQUENCE</scope>
    <source>
        <strain evidence="5">Duluth1</strain>
        <tissue evidence="5">Whole animal</tissue>
    </source>
</reference>
<comment type="similarity">
    <text evidence="2">Belongs to the DOCK family.</text>
</comment>
<dbReference type="Pfam" id="PF23554">
    <property type="entry name" value="TPR_DOCK"/>
    <property type="match status" value="1"/>
</dbReference>
<dbReference type="SUPFAM" id="SSF48371">
    <property type="entry name" value="ARM repeat"/>
    <property type="match status" value="1"/>
</dbReference>
<dbReference type="GO" id="GO:0005886">
    <property type="term" value="C:plasma membrane"/>
    <property type="evidence" value="ECO:0007669"/>
    <property type="project" value="TreeGrafter"/>
</dbReference>
<evidence type="ECO:0000256" key="3">
    <source>
        <dbReference type="SAM" id="MobiDB-lite"/>
    </source>
</evidence>
<dbReference type="InterPro" id="IPR046770">
    <property type="entry name" value="DOCKER_Lobe_B"/>
</dbReference>
<name>A0A9D4JPM2_DREPO</name>
<feature type="region of interest" description="Disordered" evidence="3">
    <location>
        <begin position="1157"/>
        <end position="1181"/>
    </location>
</feature>
<feature type="non-terminal residue" evidence="5">
    <location>
        <position position="1181"/>
    </location>
</feature>
<dbReference type="GO" id="GO:0007264">
    <property type="term" value="P:small GTPase-mediated signal transduction"/>
    <property type="evidence" value="ECO:0007669"/>
    <property type="project" value="InterPro"/>
</dbReference>
<dbReference type="Gene3D" id="1.20.58.740">
    <property type="match status" value="1"/>
</dbReference>
<organism evidence="5 6">
    <name type="scientific">Dreissena polymorpha</name>
    <name type="common">Zebra mussel</name>
    <name type="synonym">Mytilus polymorpha</name>
    <dbReference type="NCBI Taxonomy" id="45954"/>
    <lineage>
        <taxon>Eukaryota</taxon>
        <taxon>Metazoa</taxon>
        <taxon>Spiralia</taxon>
        <taxon>Lophotrochozoa</taxon>
        <taxon>Mollusca</taxon>
        <taxon>Bivalvia</taxon>
        <taxon>Autobranchia</taxon>
        <taxon>Heteroconchia</taxon>
        <taxon>Euheterodonta</taxon>
        <taxon>Imparidentia</taxon>
        <taxon>Neoheterodontei</taxon>
        <taxon>Myida</taxon>
        <taxon>Dreissenoidea</taxon>
        <taxon>Dreissenidae</taxon>
        <taxon>Dreissena</taxon>
    </lineage>
</organism>
<evidence type="ECO:0000313" key="5">
    <source>
        <dbReference type="EMBL" id="KAH3819905.1"/>
    </source>
</evidence>
<protein>
    <recommendedName>
        <fullName evidence="4">DOCKER domain-containing protein</fullName>
    </recommendedName>
</protein>
<dbReference type="Pfam" id="PF20421">
    <property type="entry name" value="DHR-2_Lobe_C"/>
    <property type="match status" value="1"/>
</dbReference>
<dbReference type="InterPro" id="IPR046773">
    <property type="entry name" value="DOCKER_Lobe_C"/>
</dbReference>
<dbReference type="InterPro" id="IPR043162">
    <property type="entry name" value="DOCK_C_lobe_C"/>
</dbReference>
<dbReference type="InterPro" id="IPR016024">
    <property type="entry name" value="ARM-type_fold"/>
</dbReference>
<dbReference type="GO" id="GO:0005085">
    <property type="term" value="F:guanyl-nucleotide exchange factor activity"/>
    <property type="evidence" value="ECO:0007669"/>
    <property type="project" value="UniProtKB-KW"/>
</dbReference>
<reference evidence="5" key="2">
    <citation type="submission" date="2020-11" db="EMBL/GenBank/DDBJ databases">
        <authorList>
            <person name="McCartney M.A."/>
            <person name="Auch B."/>
            <person name="Kono T."/>
            <person name="Mallez S."/>
            <person name="Becker A."/>
            <person name="Gohl D.M."/>
            <person name="Silverstein K.A.T."/>
            <person name="Koren S."/>
            <person name="Bechman K.B."/>
            <person name="Herman A."/>
            <person name="Abrahante J.E."/>
            <person name="Garbe J."/>
        </authorList>
    </citation>
    <scope>NUCLEOTIDE SEQUENCE</scope>
    <source>
        <strain evidence="5">Duluth1</strain>
        <tissue evidence="5">Whole animal</tissue>
    </source>
</reference>
<feature type="domain" description="DOCKER" evidence="4">
    <location>
        <begin position="661"/>
        <end position="1080"/>
    </location>
</feature>
<keyword evidence="6" id="KW-1185">Reference proteome</keyword>
<dbReference type="Pfam" id="PF20422">
    <property type="entry name" value="DHR-2_Lobe_B"/>
    <property type="match status" value="1"/>
</dbReference>
<dbReference type="PANTHER" id="PTHR45653:SF12">
    <property type="entry name" value="SPONGE, ISOFORM E"/>
    <property type="match status" value="1"/>
</dbReference>
<dbReference type="Gene3D" id="1.25.40.410">
    <property type="match status" value="1"/>
</dbReference>
<gene>
    <name evidence="5" type="ORF">DPMN_121649</name>
</gene>
<dbReference type="EMBL" id="JAIWYP010000005">
    <property type="protein sequence ID" value="KAH3819905.1"/>
    <property type="molecule type" value="Genomic_DNA"/>
</dbReference>
<dbReference type="AlphaFoldDB" id="A0A9D4JPM2"/>
<keyword evidence="1" id="KW-0344">Guanine-nucleotide releasing factor</keyword>
<dbReference type="InterPro" id="IPR026791">
    <property type="entry name" value="DOCK"/>
</dbReference>
<dbReference type="InterPro" id="IPR027357">
    <property type="entry name" value="DOCKER_dom"/>
</dbReference>
<dbReference type="PROSITE" id="PS51651">
    <property type="entry name" value="DOCKER"/>
    <property type="match status" value="1"/>
</dbReference>
<dbReference type="InterPro" id="IPR046769">
    <property type="entry name" value="DOCKER_Lobe_A"/>
</dbReference>
<dbReference type="InterPro" id="IPR056372">
    <property type="entry name" value="TPR_DOCK"/>
</dbReference>
<dbReference type="Pfam" id="PF06920">
    <property type="entry name" value="DHR-2_Lobe_A"/>
    <property type="match status" value="1"/>
</dbReference>
<dbReference type="GO" id="GO:0005737">
    <property type="term" value="C:cytoplasm"/>
    <property type="evidence" value="ECO:0007669"/>
    <property type="project" value="TreeGrafter"/>
</dbReference>
<dbReference type="FunFam" id="1.25.40.410:FF:000003">
    <property type="entry name" value="Dedicator of cytokinesis protein 4"/>
    <property type="match status" value="1"/>
</dbReference>
<dbReference type="PANTHER" id="PTHR45653">
    <property type="entry name" value="DEDICATOR OF CYTOKINESIS"/>
    <property type="match status" value="1"/>
</dbReference>
<sequence>FLHDILNSLFDMMTDRVAIETCAPKIFKTLVHIFTLIHHVRYEMFKPVLESYITDTFSATLVHKPLCSCFQRMVDDAYVHHEKQNLQLIQSFQVIDFIFRFIVQSRLLQQKDLFNQRASDAQEFQDNLQGLFRSIGTMLSSTDRKLQSNQSCILTYLHAVYTPLLEVLKEREVSQLVNEALQRMPPVTSLPDDITKVKLELLRRTVSTRLFKCDVSRHVLLDLCMKEVKSCLEQKHQTKLAIELYMDIMDQIFQLQKTDSVRENIKNIMETLFDATLEQIIELSTNPASVPRRKVLPRVKIRKSHTHSAYTMKHETKFSRLKLPRASEDVAFPNSRLKLPRASEDVVFSKAFKTFLETEPGDNGSESGCEETVSTRHLESQHCGLIACLLENLRLMEDEHFSALMFVNHRGPKLHGFLMKVLLVFKVLVDPHIFPQDWSTMRMVSNHIMFLSMEHFADAIQKHFTKDFSVEIWNMYFNLVVAFITQPSLQLDRYSEVKAEKFRNRYQDMRVLMGVQVETLWQSLGVLRRNFMPALMGPFLQLTLVPAVEVRKATLPIIFDMMACEQKVHGHFNIVASSLIERLDFLLTQEHMGDDQYMELFHKMLMERVRSEPDLKETGEHFVTSVTHLLEKLLDYRQVVDGDENKDKRMHCTFNILNFYKDELNREEMYIRYVNKLHELHMVANNYAEAGLTLQLYAKSLGWSDKLLPAGLSYTEQKERDRKEMLYRQIINSFDKGKVWEYALPLCKDLAEYYEQNFEYKKLGDLLKQKASFYMKIMEAVPGENPDNPEDFYPRQEPAYYRVTYYGKSFPLFVRNKQFIYRGDECLKLATIINHLSAEFPLAQIIRNNNPENEALKDGEQQFIQICSVKPIPQDRPEFYGKDIPLEIRNFYMCNEVDTFQFDRPYHQGVKDPDNEIKTLCIERMKMKTAYKFPGILRWFEVIDMEVEMLSPIRVALEQLKQRNGELQVLIDRCLANPKLYFTQLEMRLNGTIQAVVQGGVSKFHEAFLNTEFESQHPEDAIYITQLKELLTEQISVLGRGMQMHKKFVPPDLMPLHQNLEQAFKKMRSQLQDLGELHLSQVSLCSQVSQTSLTSQVLDSELGQSSSSGSFSAVSFEVKPKVDIPPQPGNETMSLLKASKMSVSTGNLPRHSTVVKHFSERKAVPSIPPKRRPSERPIYPS</sequence>
<dbReference type="InterPro" id="IPR043161">
    <property type="entry name" value="DOCK_C_lobe_A"/>
</dbReference>
<comment type="caution">
    <text evidence="5">The sequence shown here is derived from an EMBL/GenBank/DDBJ whole genome shotgun (WGS) entry which is preliminary data.</text>
</comment>
<dbReference type="Proteomes" id="UP000828390">
    <property type="component" value="Unassembled WGS sequence"/>
</dbReference>
<proteinExistence type="inferred from homology"/>
<evidence type="ECO:0000259" key="4">
    <source>
        <dbReference type="PROSITE" id="PS51651"/>
    </source>
</evidence>